<dbReference type="PROSITE" id="PS50943">
    <property type="entry name" value="HTH_CROC1"/>
    <property type="match status" value="1"/>
</dbReference>
<dbReference type="Proteomes" id="UP000619238">
    <property type="component" value="Unassembled WGS sequence"/>
</dbReference>
<dbReference type="Pfam" id="PF01381">
    <property type="entry name" value="HTH_3"/>
    <property type="match status" value="1"/>
</dbReference>
<dbReference type="CDD" id="cd00093">
    <property type="entry name" value="HTH_XRE"/>
    <property type="match status" value="1"/>
</dbReference>
<dbReference type="InterPro" id="IPR010982">
    <property type="entry name" value="Lambda_DNA-bd_dom_sf"/>
</dbReference>
<dbReference type="Gene3D" id="1.10.260.40">
    <property type="entry name" value="lambda repressor-like DNA-binding domains"/>
    <property type="match status" value="1"/>
</dbReference>
<sequence length="88" mass="9825">MNILRLKEILKDKDVSGKDLAEKVGVTPASISNIVQGNSFPKPELLLKIADTLDVDIRDLFIPTKEDENPTEALQKVIDELERIKGKL</sequence>
<reference evidence="3 4" key="1">
    <citation type="submission" date="2020-07" db="EMBL/GenBank/DDBJ databases">
        <title>Description of Kordia aestuariivivens sp. nov., isolated from a tidal flat.</title>
        <authorList>
            <person name="Park S."/>
            <person name="Yoon J.-H."/>
        </authorList>
    </citation>
    <scope>NUCLEOTIDE SEQUENCE [LARGE SCALE GENOMIC DNA]</scope>
    <source>
        <strain evidence="3 4">YSTF-M3</strain>
    </source>
</reference>
<feature type="domain" description="HTH cro/C1-type" evidence="2">
    <location>
        <begin position="6"/>
        <end position="60"/>
    </location>
</feature>
<evidence type="ECO:0000259" key="2">
    <source>
        <dbReference type="PROSITE" id="PS50943"/>
    </source>
</evidence>
<evidence type="ECO:0000256" key="1">
    <source>
        <dbReference type="ARBA" id="ARBA00023125"/>
    </source>
</evidence>
<proteinExistence type="predicted"/>
<accession>A0ABR7Q8F9</accession>
<dbReference type="InterPro" id="IPR001387">
    <property type="entry name" value="Cro/C1-type_HTH"/>
</dbReference>
<gene>
    <name evidence="3" type="ORF">H2O64_09080</name>
</gene>
<name>A0ABR7Q8F9_9FLAO</name>
<dbReference type="SMART" id="SM00530">
    <property type="entry name" value="HTH_XRE"/>
    <property type="match status" value="1"/>
</dbReference>
<evidence type="ECO:0000313" key="3">
    <source>
        <dbReference type="EMBL" id="MBC8754822.1"/>
    </source>
</evidence>
<comment type="caution">
    <text evidence="3">The sequence shown here is derived from an EMBL/GenBank/DDBJ whole genome shotgun (WGS) entry which is preliminary data.</text>
</comment>
<dbReference type="SUPFAM" id="SSF47413">
    <property type="entry name" value="lambda repressor-like DNA-binding domains"/>
    <property type="match status" value="1"/>
</dbReference>
<keyword evidence="1" id="KW-0238">DNA-binding</keyword>
<organism evidence="3 4">
    <name type="scientific">Kordia aestuariivivens</name>
    <dbReference type="NCBI Taxonomy" id="2759037"/>
    <lineage>
        <taxon>Bacteria</taxon>
        <taxon>Pseudomonadati</taxon>
        <taxon>Bacteroidota</taxon>
        <taxon>Flavobacteriia</taxon>
        <taxon>Flavobacteriales</taxon>
        <taxon>Flavobacteriaceae</taxon>
        <taxon>Kordia</taxon>
    </lineage>
</organism>
<dbReference type="PANTHER" id="PTHR46558:SF11">
    <property type="entry name" value="HTH-TYPE TRANSCRIPTIONAL REGULATOR XRE"/>
    <property type="match status" value="1"/>
</dbReference>
<dbReference type="EMBL" id="JACGWS010000004">
    <property type="protein sequence ID" value="MBC8754822.1"/>
    <property type="molecule type" value="Genomic_DNA"/>
</dbReference>
<evidence type="ECO:0000313" key="4">
    <source>
        <dbReference type="Proteomes" id="UP000619238"/>
    </source>
</evidence>
<keyword evidence="4" id="KW-1185">Reference proteome</keyword>
<dbReference type="PANTHER" id="PTHR46558">
    <property type="entry name" value="TRACRIPTIONAL REGULATORY PROTEIN-RELATED-RELATED"/>
    <property type="match status" value="1"/>
</dbReference>
<protein>
    <submittedName>
        <fullName evidence="3">Helix-turn-helix transcriptional regulator</fullName>
    </submittedName>
</protein>